<protein>
    <recommendedName>
        <fullName evidence="3">NERD domain-containing protein</fullName>
    </recommendedName>
</protein>
<proteinExistence type="predicted"/>
<organism evidence="1 2">
    <name type="scientific">Collinsella tanakaei YIT 12063</name>
    <dbReference type="NCBI Taxonomy" id="742742"/>
    <lineage>
        <taxon>Bacteria</taxon>
        <taxon>Bacillati</taxon>
        <taxon>Actinomycetota</taxon>
        <taxon>Coriobacteriia</taxon>
        <taxon>Coriobacteriales</taxon>
        <taxon>Coriobacteriaceae</taxon>
        <taxon>Collinsella</taxon>
    </lineage>
</organism>
<dbReference type="OrthoDB" id="1646090at2"/>
<dbReference type="RefSeq" id="WP_009140728.1">
    <property type="nucleotide sequence ID" value="NZ_JH126468.1"/>
</dbReference>
<dbReference type="HOGENOM" id="CLU_1341732_0_0_11"/>
<dbReference type="STRING" id="742742.HMPREF9452_00693"/>
<accession>G1WHE3</accession>
<dbReference type="PATRIC" id="fig|742742.3.peg.668"/>
<evidence type="ECO:0008006" key="3">
    <source>
        <dbReference type="Google" id="ProtNLM"/>
    </source>
</evidence>
<evidence type="ECO:0000313" key="1">
    <source>
        <dbReference type="EMBL" id="EGX66991.1"/>
    </source>
</evidence>
<name>G1WHE3_9ACTN</name>
<dbReference type="eggNOG" id="ENOG5031UHA">
    <property type="taxonomic scope" value="Bacteria"/>
</dbReference>
<evidence type="ECO:0000313" key="2">
    <source>
        <dbReference type="Proteomes" id="UP000004830"/>
    </source>
</evidence>
<dbReference type="AlphaFoldDB" id="G1WHE3"/>
<dbReference type="EMBL" id="ADLS01000009">
    <property type="protein sequence ID" value="EGX66991.1"/>
    <property type="molecule type" value="Genomic_DNA"/>
</dbReference>
<comment type="caution">
    <text evidence="1">The sequence shown here is derived from an EMBL/GenBank/DDBJ whole genome shotgun (WGS) entry which is preliminary data.</text>
</comment>
<gene>
    <name evidence="1" type="ORF">HMPREF9452_00693</name>
</gene>
<dbReference type="Proteomes" id="UP000004830">
    <property type="component" value="Unassembled WGS sequence"/>
</dbReference>
<dbReference type="GeneID" id="62758456"/>
<keyword evidence="2" id="KW-1185">Reference proteome</keyword>
<reference evidence="1 2" key="1">
    <citation type="submission" date="2011-06" db="EMBL/GenBank/DDBJ databases">
        <title>The Genome Sequence of Collinsella tanakaei YIT 12063.</title>
        <authorList>
            <consortium name="The Broad Institute Genome Sequencing Platform"/>
            <person name="Earl A."/>
            <person name="Ward D."/>
            <person name="Feldgarden M."/>
            <person name="Gevers D."/>
            <person name="Morotomi M."/>
            <person name="Young S.K."/>
            <person name="Zeng Q."/>
            <person name="Gargeya S."/>
            <person name="Fitzgerald M."/>
            <person name="Haas B."/>
            <person name="Abouelleil A."/>
            <person name="Alvarado L."/>
            <person name="Arachchi H.M."/>
            <person name="Berlin A."/>
            <person name="Brown A."/>
            <person name="Chapman S.B."/>
            <person name="Chen Z."/>
            <person name="Dunbar C."/>
            <person name="Freedman E."/>
            <person name="Gearin G."/>
            <person name="Gellesch M."/>
            <person name="Goldberg J."/>
            <person name="Griggs A."/>
            <person name="Gujja S."/>
            <person name="Heiman D."/>
            <person name="Howarth C."/>
            <person name="Larson L."/>
            <person name="Lui A."/>
            <person name="MacDonald P.J.P."/>
            <person name="Mehta T."/>
            <person name="Montmayeur A."/>
            <person name="Murphy C."/>
            <person name="Neiman D."/>
            <person name="Pearson M."/>
            <person name="Priest M."/>
            <person name="Roberts A."/>
            <person name="Saif S."/>
            <person name="Shea T."/>
            <person name="Shenoy N."/>
            <person name="Sisk P."/>
            <person name="Stolte C."/>
            <person name="Sykes S."/>
            <person name="Wortman J."/>
            <person name="Nusbaum C."/>
            <person name="Birren B."/>
        </authorList>
    </citation>
    <scope>NUCLEOTIDE SEQUENCE [LARGE SCALE GENOMIC DNA]</scope>
    <source>
        <strain evidence="1 2">YIT 12063</strain>
    </source>
</reference>
<sequence>MGELVTAICVVFIGIMGFKAYQAYPSYRGSLYQELFGSYAEYFWRFTMKRDLSESSYLNEKIGPHRLGYNAYFDGSGKQAATFVTVFSTRGVASICMVGGVGAYRGGDTGSWTVDRGGKVVACASPIVYLRRQKKLLDGIARGVRVGYAVSFEDAADLSGIDSSYPVMHASEVVSYLGEHDVSVDEAAMLEAFESFKGMARNGQ</sequence>